<evidence type="ECO:0000256" key="6">
    <source>
        <dbReference type="ARBA" id="ARBA00022692"/>
    </source>
</evidence>
<comment type="subcellular location">
    <subcellularLocation>
        <location evidence="2">Membrane</location>
        <topology evidence="2">Single-pass membrane protein</topology>
    </subcellularLocation>
</comment>
<keyword evidence="12" id="KW-0472">Membrane</keyword>
<protein>
    <submittedName>
        <fullName evidence="14">Cytochrome P450</fullName>
    </submittedName>
</protein>
<evidence type="ECO:0000256" key="3">
    <source>
        <dbReference type="ARBA" id="ARBA00005179"/>
    </source>
</evidence>
<dbReference type="GO" id="GO:0020037">
    <property type="term" value="F:heme binding"/>
    <property type="evidence" value="ECO:0007669"/>
    <property type="project" value="InterPro"/>
</dbReference>
<dbReference type="InterPro" id="IPR002401">
    <property type="entry name" value="Cyt_P450_E_grp-I"/>
</dbReference>
<dbReference type="GO" id="GO:0016705">
    <property type="term" value="F:oxidoreductase activity, acting on paired donors, with incorporation or reduction of molecular oxygen"/>
    <property type="evidence" value="ECO:0007669"/>
    <property type="project" value="InterPro"/>
</dbReference>
<dbReference type="RefSeq" id="XP_040761329.1">
    <property type="nucleotide sequence ID" value="XM_040910869.1"/>
</dbReference>
<keyword evidence="5 13" id="KW-0349">Heme</keyword>
<accession>A0A165CWH4</accession>
<keyword evidence="8" id="KW-1133">Transmembrane helix</keyword>
<evidence type="ECO:0000256" key="5">
    <source>
        <dbReference type="ARBA" id="ARBA00022617"/>
    </source>
</evidence>
<evidence type="ECO:0000256" key="8">
    <source>
        <dbReference type="ARBA" id="ARBA00022989"/>
    </source>
</evidence>
<reference evidence="14 15" key="1">
    <citation type="journal article" date="2016" name="Mol. Biol. Evol.">
        <title>Comparative Genomics of Early-Diverging Mushroom-Forming Fungi Provides Insights into the Origins of Lignocellulose Decay Capabilities.</title>
        <authorList>
            <person name="Nagy L.G."/>
            <person name="Riley R."/>
            <person name="Tritt A."/>
            <person name="Adam C."/>
            <person name="Daum C."/>
            <person name="Floudas D."/>
            <person name="Sun H."/>
            <person name="Yadav J.S."/>
            <person name="Pangilinan J."/>
            <person name="Larsson K.H."/>
            <person name="Matsuura K."/>
            <person name="Barry K."/>
            <person name="Labutti K."/>
            <person name="Kuo R."/>
            <person name="Ohm R.A."/>
            <person name="Bhattacharya S.S."/>
            <person name="Shirouzu T."/>
            <person name="Yoshinaga Y."/>
            <person name="Martin F.M."/>
            <person name="Grigoriev I.V."/>
            <person name="Hibbett D.S."/>
        </authorList>
    </citation>
    <scope>NUCLEOTIDE SEQUENCE [LARGE SCALE GENOMIC DNA]</scope>
    <source>
        <strain evidence="14 15">93-53</strain>
    </source>
</reference>
<evidence type="ECO:0000256" key="13">
    <source>
        <dbReference type="PIRSR" id="PIRSR602401-1"/>
    </source>
</evidence>
<gene>
    <name evidence="14" type="ORF">LAESUDRAFT_738251</name>
</gene>
<evidence type="ECO:0000256" key="9">
    <source>
        <dbReference type="ARBA" id="ARBA00023002"/>
    </source>
</evidence>
<evidence type="ECO:0000256" key="10">
    <source>
        <dbReference type="ARBA" id="ARBA00023004"/>
    </source>
</evidence>
<feature type="binding site" description="axial binding residue" evidence="13">
    <location>
        <position position="390"/>
    </location>
    <ligand>
        <name>heme</name>
        <dbReference type="ChEBI" id="CHEBI:30413"/>
    </ligand>
    <ligandPart>
        <name>Fe</name>
        <dbReference type="ChEBI" id="CHEBI:18248"/>
    </ligandPart>
</feature>
<dbReference type="Proteomes" id="UP000076871">
    <property type="component" value="Unassembled WGS sequence"/>
</dbReference>
<proteinExistence type="inferred from homology"/>
<comment type="pathway">
    <text evidence="3">Secondary metabolite biosynthesis.</text>
</comment>
<comment type="cofactor">
    <cofactor evidence="1 13">
        <name>heme</name>
        <dbReference type="ChEBI" id="CHEBI:30413"/>
    </cofactor>
</comment>
<dbReference type="InterPro" id="IPR050364">
    <property type="entry name" value="Cytochrome_P450_fung"/>
</dbReference>
<keyword evidence="11" id="KW-0503">Monooxygenase</keyword>
<evidence type="ECO:0000313" key="14">
    <source>
        <dbReference type="EMBL" id="KZT03589.1"/>
    </source>
</evidence>
<evidence type="ECO:0000256" key="12">
    <source>
        <dbReference type="ARBA" id="ARBA00023136"/>
    </source>
</evidence>
<dbReference type="Gene3D" id="1.10.630.10">
    <property type="entry name" value="Cytochrome P450"/>
    <property type="match status" value="1"/>
</dbReference>
<evidence type="ECO:0000256" key="7">
    <source>
        <dbReference type="ARBA" id="ARBA00022723"/>
    </source>
</evidence>
<dbReference type="PANTHER" id="PTHR46300:SF7">
    <property type="entry name" value="P450, PUTATIVE (EUROFUNG)-RELATED"/>
    <property type="match status" value="1"/>
</dbReference>
<keyword evidence="7 13" id="KW-0479">Metal-binding</keyword>
<keyword evidence="6" id="KW-0812">Transmembrane</keyword>
<dbReference type="EMBL" id="KV427643">
    <property type="protein sequence ID" value="KZT03589.1"/>
    <property type="molecule type" value="Genomic_DNA"/>
</dbReference>
<dbReference type="OrthoDB" id="2789670at2759"/>
<dbReference type="InterPro" id="IPR001128">
    <property type="entry name" value="Cyt_P450"/>
</dbReference>
<dbReference type="CDD" id="cd11065">
    <property type="entry name" value="CYP64-like"/>
    <property type="match status" value="1"/>
</dbReference>
<comment type="similarity">
    <text evidence="4">Belongs to the cytochrome P450 family.</text>
</comment>
<dbReference type="GeneID" id="63827898"/>
<evidence type="ECO:0000313" key="15">
    <source>
        <dbReference type="Proteomes" id="UP000076871"/>
    </source>
</evidence>
<dbReference type="InParanoid" id="A0A165CWH4"/>
<evidence type="ECO:0000256" key="11">
    <source>
        <dbReference type="ARBA" id="ARBA00023033"/>
    </source>
</evidence>
<organism evidence="14 15">
    <name type="scientific">Laetiporus sulphureus 93-53</name>
    <dbReference type="NCBI Taxonomy" id="1314785"/>
    <lineage>
        <taxon>Eukaryota</taxon>
        <taxon>Fungi</taxon>
        <taxon>Dikarya</taxon>
        <taxon>Basidiomycota</taxon>
        <taxon>Agaricomycotina</taxon>
        <taxon>Agaricomycetes</taxon>
        <taxon>Polyporales</taxon>
        <taxon>Laetiporus</taxon>
    </lineage>
</organism>
<dbReference type="SUPFAM" id="SSF48264">
    <property type="entry name" value="Cytochrome P450"/>
    <property type="match status" value="1"/>
</dbReference>
<sequence>MFYAARHVKLPPGPRPLPLLGNILRLPHDFQEKTFAQWGAQYGDVVSARFFRTPALVINSLQAARDLLERRSATYSDRPRFVYMGALMGWKAMITLRSTDIRFRRHRTWMQSALKDKAALLHAPEHYSAQFRRFAAGTVVEIAYSHTVKNDDDDYVRMAEKVMIEVTTHGAPGGTLIDLLPALKYWPSWLPGGSMKRRATNASKLVREMLDAPFAMVKQGMASGTASPSFALDLLREASGERPLTEQDEEDIKGVSGTAATLEVFLLAMVLNPAVYKKAQAEIDRVVGKERLPDFDDRLSLPYLECLIKETYRLIHIGIPHRSVSTDSYRGYDIMAGSMVIPNIWAISRAPTMYPEPDAFRPERFEQDGIVDPRNDEVATMTDGIWLSICPGRHVADGSVWLAIANIVAAFDIFKVQDNRGLDIVPRQAFTSGFTSRPVDFVCTIKPRTDKIHSVIAKMSEGLSV</sequence>
<dbReference type="GO" id="GO:0005506">
    <property type="term" value="F:iron ion binding"/>
    <property type="evidence" value="ECO:0007669"/>
    <property type="project" value="InterPro"/>
</dbReference>
<keyword evidence="9" id="KW-0560">Oxidoreductase</keyword>
<name>A0A165CWH4_9APHY</name>
<dbReference type="PANTHER" id="PTHR46300">
    <property type="entry name" value="P450, PUTATIVE (EUROFUNG)-RELATED-RELATED"/>
    <property type="match status" value="1"/>
</dbReference>
<evidence type="ECO:0000256" key="4">
    <source>
        <dbReference type="ARBA" id="ARBA00010617"/>
    </source>
</evidence>
<keyword evidence="10 13" id="KW-0408">Iron</keyword>
<evidence type="ECO:0000256" key="2">
    <source>
        <dbReference type="ARBA" id="ARBA00004167"/>
    </source>
</evidence>
<dbReference type="GO" id="GO:0004497">
    <property type="term" value="F:monooxygenase activity"/>
    <property type="evidence" value="ECO:0007669"/>
    <property type="project" value="UniProtKB-KW"/>
</dbReference>
<evidence type="ECO:0000256" key="1">
    <source>
        <dbReference type="ARBA" id="ARBA00001971"/>
    </source>
</evidence>
<dbReference type="AlphaFoldDB" id="A0A165CWH4"/>
<dbReference type="Pfam" id="PF00067">
    <property type="entry name" value="p450"/>
    <property type="match status" value="1"/>
</dbReference>
<dbReference type="GO" id="GO:0016020">
    <property type="term" value="C:membrane"/>
    <property type="evidence" value="ECO:0007669"/>
    <property type="project" value="UniProtKB-SubCell"/>
</dbReference>
<keyword evidence="15" id="KW-1185">Reference proteome</keyword>
<dbReference type="STRING" id="1314785.A0A165CWH4"/>
<dbReference type="PRINTS" id="PR00463">
    <property type="entry name" value="EP450I"/>
</dbReference>
<dbReference type="InterPro" id="IPR036396">
    <property type="entry name" value="Cyt_P450_sf"/>
</dbReference>